<accession>A0ABY4CER4</accession>
<dbReference type="RefSeq" id="WP_243539262.1">
    <property type="nucleotide sequence ID" value="NZ_CP093442.1"/>
</dbReference>
<reference evidence="7" key="1">
    <citation type="submission" date="2022-03" db="EMBL/GenBank/DDBJ databases">
        <title>Genome Identification and Characterization of new species Bdellovibrio reynosense LBG001 sp. nov. from a Mexico soil sample.</title>
        <authorList>
            <person name="Camilli A."/>
            <person name="Ajao Y."/>
            <person name="Guo X."/>
        </authorList>
    </citation>
    <scope>NUCLEOTIDE SEQUENCE</scope>
    <source>
        <strain evidence="7">LBG001</strain>
    </source>
</reference>
<evidence type="ECO:0000256" key="5">
    <source>
        <dbReference type="SAM" id="Phobius"/>
    </source>
</evidence>
<evidence type="ECO:0000313" key="8">
    <source>
        <dbReference type="Proteomes" id="UP000830116"/>
    </source>
</evidence>
<evidence type="ECO:0000256" key="3">
    <source>
        <dbReference type="ARBA" id="ARBA00022989"/>
    </source>
</evidence>
<evidence type="ECO:0000313" key="7">
    <source>
        <dbReference type="EMBL" id="UOF02261.1"/>
    </source>
</evidence>
<sequence>MLYLLILAFIGTLTSQSAMDLFVTLYALTLLVQGLRKKGPAGWKLFEKMGLEYFWPVFVITIILGFLVNGHYEGPLFKRMTELLWILSFYFTVSCYRYVDLDLKKAMKFSLIVGLLVSIGSIIVSAVKGEPRVGGILNNAMTTAHSYGLVFLTLAGVFLSRWQQMWKEDRKEFYLWVFSLAVMGATLILTMTRGVWVGMFVGLVVVAAVLSLRLASVVIGLGIAIVTGMFFLWPKFHDRILLIFNYEHTYDSQRIILWKTNWMIFKDHPWLGAGYGENYTLLPKYYAMQGLPADQFVGHAHNQFLHMLAGTGIVGLLCYVFLYFFFVVKAWGVFKVAPPNSWEKAVSLGIFGSLIGFAVGGLTESNFEHAKVRMVVIFLWALIFFMKQNLGLRKS</sequence>
<dbReference type="InterPro" id="IPR007016">
    <property type="entry name" value="O-antigen_ligase-rel_domated"/>
</dbReference>
<organism evidence="7 8">
    <name type="scientific">Bdellovibrio reynosensis</name>
    <dbReference type="NCBI Taxonomy" id="2835041"/>
    <lineage>
        <taxon>Bacteria</taxon>
        <taxon>Pseudomonadati</taxon>
        <taxon>Bdellovibrionota</taxon>
        <taxon>Bdellovibrionia</taxon>
        <taxon>Bdellovibrionales</taxon>
        <taxon>Pseudobdellovibrionaceae</taxon>
        <taxon>Bdellovibrio</taxon>
    </lineage>
</organism>
<evidence type="ECO:0000256" key="4">
    <source>
        <dbReference type="ARBA" id="ARBA00023136"/>
    </source>
</evidence>
<dbReference type="PANTHER" id="PTHR37422">
    <property type="entry name" value="TEICHURONIC ACID BIOSYNTHESIS PROTEIN TUAE"/>
    <property type="match status" value="1"/>
</dbReference>
<gene>
    <name evidence="7" type="ORF">MNR06_04770</name>
</gene>
<dbReference type="InterPro" id="IPR051533">
    <property type="entry name" value="WaaL-like"/>
</dbReference>
<keyword evidence="3 5" id="KW-1133">Transmembrane helix</keyword>
<protein>
    <submittedName>
        <fullName evidence="7">O-antigen ligase family protein</fullName>
    </submittedName>
</protein>
<feature type="transmembrane region" description="Helical" evidence="5">
    <location>
        <begin position="6"/>
        <end position="32"/>
    </location>
</feature>
<comment type="subcellular location">
    <subcellularLocation>
        <location evidence="1">Membrane</location>
        <topology evidence="1">Multi-pass membrane protein</topology>
    </subcellularLocation>
</comment>
<feature type="transmembrane region" description="Helical" evidence="5">
    <location>
        <begin position="304"/>
        <end position="325"/>
    </location>
</feature>
<feature type="transmembrane region" description="Helical" evidence="5">
    <location>
        <begin position="174"/>
        <end position="194"/>
    </location>
</feature>
<dbReference type="PANTHER" id="PTHR37422:SF23">
    <property type="entry name" value="TEICHURONIC ACID BIOSYNTHESIS PROTEIN TUAE"/>
    <property type="match status" value="1"/>
</dbReference>
<feature type="transmembrane region" description="Helical" evidence="5">
    <location>
        <begin position="374"/>
        <end position="392"/>
    </location>
</feature>
<keyword evidence="2 5" id="KW-0812">Transmembrane</keyword>
<keyword evidence="8" id="KW-1185">Reference proteome</keyword>
<dbReference type="EMBL" id="CP093442">
    <property type="protein sequence ID" value="UOF02261.1"/>
    <property type="molecule type" value="Genomic_DNA"/>
</dbReference>
<feature type="transmembrane region" description="Helical" evidence="5">
    <location>
        <begin position="144"/>
        <end position="162"/>
    </location>
</feature>
<feature type="domain" description="O-antigen ligase-related" evidence="6">
    <location>
        <begin position="179"/>
        <end position="320"/>
    </location>
</feature>
<name>A0ABY4CER4_9BACT</name>
<feature type="transmembrane region" description="Helical" evidence="5">
    <location>
        <begin position="345"/>
        <end position="362"/>
    </location>
</feature>
<keyword evidence="7" id="KW-0436">Ligase</keyword>
<dbReference type="GO" id="GO:0016874">
    <property type="term" value="F:ligase activity"/>
    <property type="evidence" value="ECO:0007669"/>
    <property type="project" value="UniProtKB-KW"/>
</dbReference>
<feature type="transmembrane region" description="Helical" evidence="5">
    <location>
        <begin position="83"/>
        <end position="99"/>
    </location>
</feature>
<feature type="transmembrane region" description="Helical" evidence="5">
    <location>
        <begin position="53"/>
        <end position="71"/>
    </location>
</feature>
<feature type="transmembrane region" description="Helical" evidence="5">
    <location>
        <begin position="106"/>
        <end position="124"/>
    </location>
</feature>
<feature type="transmembrane region" description="Helical" evidence="5">
    <location>
        <begin position="200"/>
        <end position="233"/>
    </location>
</feature>
<keyword evidence="4 5" id="KW-0472">Membrane</keyword>
<evidence type="ECO:0000259" key="6">
    <source>
        <dbReference type="Pfam" id="PF04932"/>
    </source>
</evidence>
<proteinExistence type="predicted"/>
<dbReference type="Pfam" id="PF04932">
    <property type="entry name" value="Wzy_C"/>
    <property type="match status" value="1"/>
</dbReference>
<dbReference type="Proteomes" id="UP000830116">
    <property type="component" value="Chromosome"/>
</dbReference>
<evidence type="ECO:0000256" key="2">
    <source>
        <dbReference type="ARBA" id="ARBA00022692"/>
    </source>
</evidence>
<evidence type="ECO:0000256" key="1">
    <source>
        <dbReference type="ARBA" id="ARBA00004141"/>
    </source>
</evidence>